<dbReference type="AlphaFoldDB" id="A0A291QQD1"/>
<dbReference type="Gene3D" id="3.30.9.10">
    <property type="entry name" value="D-Amino Acid Oxidase, subunit A, domain 2"/>
    <property type="match status" value="1"/>
</dbReference>
<evidence type="ECO:0000313" key="3">
    <source>
        <dbReference type="EMBL" id="ATL46103.1"/>
    </source>
</evidence>
<accession>A0A291QQD1</accession>
<dbReference type="OrthoDB" id="214253at2"/>
<dbReference type="InterPro" id="IPR036188">
    <property type="entry name" value="FAD/NAD-bd_sf"/>
</dbReference>
<dbReference type="GO" id="GO:0005737">
    <property type="term" value="C:cytoplasm"/>
    <property type="evidence" value="ECO:0007669"/>
    <property type="project" value="TreeGrafter"/>
</dbReference>
<feature type="domain" description="FAD dependent oxidoreductase" evidence="2">
    <location>
        <begin position="4"/>
        <end position="318"/>
    </location>
</feature>
<dbReference type="RefSeq" id="WP_098192492.1">
    <property type="nucleotide sequence ID" value="NZ_CP023777.1"/>
</dbReference>
<dbReference type="Proteomes" id="UP000220133">
    <property type="component" value="Chromosome"/>
</dbReference>
<keyword evidence="4" id="KW-1185">Reference proteome</keyword>
<evidence type="ECO:0000313" key="4">
    <source>
        <dbReference type="Proteomes" id="UP000220133"/>
    </source>
</evidence>
<evidence type="ECO:0000259" key="2">
    <source>
        <dbReference type="Pfam" id="PF01266"/>
    </source>
</evidence>
<reference evidence="3 4" key="1">
    <citation type="submission" date="2017-10" db="EMBL/GenBank/DDBJ databases">
        <title>Paenichitinophaga pekingensis gen. nov., sp. nov., isolated from activated sludge.</title>
        <authorList>
            <person name="Jin D."/>
            <person name="Kong X."/>
            <person name="Deng Y."/>
            <person name="Bai Z."/>
        </authorList>
    </citation>
    <scope>NUCLEOTIDE SEQUENCE [LARGE SCALE GENOMIC DNA]</scope>
    <source>
        <strain evidence="3 4">13</strain>
    </source>
</reference>
<dbReference type="KEGG" id="cbae:COR50_02375"/>
<dbReference type="InterPro" id="IPR006076">
    <property type="entry name" value="FAD-dep_OxRdtase"/>
</dbReference>
<dbReference type="GO" id="GO:0016491">
    <property type="term" value="F:oxidoreductase activity"/>
    <property type="evidence" value="ECO:0007669"/>
    <property type="project" value="UniProtKB-KW"/>
</dbReference>
<evidence type="ECO:0000256" key="1">
    <source>
        <dbReference type="ARBA" id="ARBA00023002"/>
    </source>
</evidence>
<proteinExistence type="predicted"/>
<sequence>MQYDYIIVGQGLSGTHTAWQLIQKGCHVLVIDKGLPYAASMAAAGIINPVSGRRFALAWKFDEVFQTAKDVYAQMEEFLPHPVFKETDIYSVWPSEQMKEAFLSQLNSGNPYLKPHEGTLYQDIGQPLGAGWIKGAHVNIFALLSVFRNLLIKKKALVQDTLGEADLKVDGKNVQFGDFSAKAIVFCDGAHQCEKFVLPGVVPAKGEAIIVEIPGWEGNNIVKKTNSLVPLGKGRYWYGATLQREFEHDKPTTAAKDELEDQLKSLISLPFKTVDVIAGVRATTVDRRPVVGKDPRFGNVYHCNGLGTKGSSLAPFAALNLVKFMEGEVPSIDPEMDLNRYFN</sequence>
<gene>
    <name evidence="3" type="ORF">COR50_02375</name>
</gene>
<dbReference type="Pfam" id="PF01266">
    <property type="entry name" value="DAO"/>
    <property type="match status" value="1"/>
</dbReference>
<dbReference type="SUPFAM" id="SSF51971">
    <property type="entry name" value="Nucleotide-binding domain"/>
    <property type="match status" value="1"/>
</dbReference>
<keyword evidence="1" id="KW-0560">Oxidoreductase</keyword>
<protein>
    <recommendedName>
        <fullName evidence="2">FAD dependent oxidoreductase domain-containing protein</fullName>
    </recommendedName>
</protein>
<dbReference type="PANTHER" id="PTHR13847">
    <property type="entry name" value="SARCOSINE DEHYDROGENASE-RELATED"/>
    <property type="match status" value="1"/>
</dbReference>
<name>A0A291QQD1_9BACT</name>
<organism evidence="3 4">
    <name type="scientific">Chitinophaga caeni</name>
    <dbReference type="NCBI Taxonomy" id="2029983"/>
    <lineage>
        <taxon>Bacteria</taxon>
        <taxon>Pseudomonadati</taxon>
        <taxon>Bacteroidota</taxon>
        <taxon>Chitinophagia</taxon>
        <taxon>Chitinophagales</taxon>
        <taxon>Chitinophagaceae</taxon>
        <taxon>Chitinophaga</taxon>
    </lineage>
</organism>
<dbReference type="Gene3D" id="3.50.50.60">
    <property type="entry name" value="FAD/NAD(P)-binding domain"/>
    <property type="match status" value="1"/>
</dbReference>
<dbReference type="EMBL" id="CP023777">
    <property type="protein sequence ID" value="ATL46103.1"/>
    <property type="molecule type" value="Genomic_DNA"/>
</dbReference>
<dbReference type="PANTHER" id="PTHR13847:SF289">
    <property type="entry name" value="GLYCINE OXIDASE"/>
    <property type="match status" value="1"/>
</dbReference>